<dbReference type="Gene3D" id="3.90.1150.10">
    <property type="entry name" value="Aspartate Aminotransferase, domain 1"/>
    <property type="match status" value="1"/>
</dbReference>
<dbReference type="EC" id="2.6.1.-" evidence="8"/>
<dbReference type="InterPro" id="IPR015422">
    <property type="entry name" value="PyrdxlP-dep_Trfase_small"/>
</dbReference>
<comment type="cofactor">
    <cofactor evidence="1 8">
        <name>pyridoxal 5'-phosphate</name>
        <dbReference type="ChEBI" id="CHEBI:597326"/>
    </cofactor>
</comment>
<dbReference type="Proteomes" id="UP000004622">
    <property type="component" value="Unassembled WGS sequence"/>
</dbReference>
<dbReference type="STRING" id="204799.GCA_001696575_00239"/>
<dbReference type="PATRIC" id="fig|1189611.3.peg.4303"/>
<dbReference type="EMBL" id="AJXZ01000061">
    <property type="protein sequence ID" value="EIM72136.1"/>
    <property type="molecule type" value="Genomic_DNA"/>
</dbReference>
<evidence type="ECO:0000256" key="4">
    <source>
        <dbReference type="ARBA" id="ARBA00022576"/>
    </source>
</evidence>
<sequence>MAFLADALSRVKPSATIAVSQKARELKSQGRDVIGLGAGEPDFDTPDNVKKAAIEAINRGETKYTPVSGIQPLREAIAAKFKRENNLDYDWKQTIVATGGKQVLFNAMMATLNAGDEVVIPSPYWVSYPEMVSICGGTPVSAETSIENGFKLTAEALEKAITPKTKWLIMNSPSNPSGAAYTAEELKALADVLLAHPNVWVLTDDMYEHLTYGDFRFHTIAEVEPKLYERTLTMNGVSKAYAMTGWRIGYAAGPLELIKAMDMIQGQQTSGACSIAQWAAVEALNGPQDFVTRNKAIFQGRRDLVVSMLNQARGIKCPVPEGAFYVYPSCAELIGKSAPSGRTIETDEDFVSELLEAEGVAVVHGSAFGLGPNFRISYATSEALLEEACNRIQRFTASLK</sequence>
<dbReference type="PANTHER" id="PTHR46383:SF1">
    <property type="entry name" value="ASPARTATE AMINOTRANSFERASE"/>
    <property type="match status" value="1"/>
</dbReference>
<comment type="catalytic activity">
    <reaction evidence="7">
        <text>L-aspartate + 2-oxoglutarate = oxaloacetate + L-glutamate</text>
        <dbReference type="Rhea" id="RHEA:21824"/>
        <dbReference type="ChEBI" id="CHEBI:16452"/>
        <dbReference type="ChEBI" id="CHEBI:16810"/>
        <dbReference type="ChEBI" id="CHEBI:29985"/>
        <dbReference type="ChEBI" id="CHEBI:29991"/>
        <dbReference type="EC" id="2.6.1.1"/>
    </reaction>
</comment>
<dbReference type="Pfam" id="PF00155">
    <property type="entry name" value="Aminotran_1_2"/>
    <property type="match status" value="1"/>
</dbReference>
<dbReference type="GO" id="GO:0030170">
    <property type="term" value="F:pyridoxal phosphate binding"/>
    <property type="evidence" value="ECO:0007669"/>
    <property type="project" value="InterPro"/>
</dbReference>
<keyword evidence="6" id="KW-0663">Pyridoxal phosphate</keyword>
<gene>
    <name evidence="10" type="ORF">A33O_21436</name>
</gene>
<dbReference type="OrthoDB" id="9804407at2"/>
<dbReference type="SUPFAM" id="SSF53383">
    <property type="entry name" value="PLP-dependent transferases"/>
    <property type="match status" value="1"/>
</dbReference>
<dbReference type="RefSeq" id="WP_007010494.1">
    <property type="nucleotide sequence ID" value="NZ_AJXZ01000061.1"/>
</dbReference>
<name>I5BRD4_9HYPH</name>
<dbReference type="InterPro" id="IPR015421">
    <property type="entry name" value="PyrdxlP-dep_Trfase_major"/>
</dbReference>
<evidence type="ECO:0000256" key="1">
    <source>
        <dbReference type="ARBA" id="ARBA00001933"/>
    </source>
</evidence>
<dbReference type="FunFam" id="3.40.640.10:FF:000033">
    <property type="entry name" value="Aspartate aminotransferase"/>
    <property type="match status" value="1"/>
</dbReference>
<dbReference type="PROSITE" id="PS00105">
    <property type="entry name" value="AA_TRANSFER_CLASS_1"/>
    <property type="match status" value="1"/>
</dbReference>
<keyword evidence="4 8" id="KW-0032">Aminotransferase</keyword>
<evidence type="ECO:0000256" key="7">
    <source>
        <dbReference type="ARBA" id="ARBA00049185"/>
    </source>
</evidence>
<evidence type="ECO:0000256" key="2">
    <source>
        <dbReference type="ARBA" id="ARBA00007441"/>
    </source>
</evidence>
<accession>I5BRD4</accession>
<dbReference type="GO" id="GO:0006520">
    <property type="term" value="P:amino acid metabolic process"/>
    <property type="evidence" value="ECO:0007669"/>
    <property type="project" value="InterPro"/>
</dbReference>
<dbReference type="AlphaFoldDB" id="I5BRD4"/>
<evidence type="ECO:0000313" key="10">
    <source>
        <dbReference type="EMBL" id="EIM72136.1"/>
    </source>
</evidence>
<reference evidence="10 11" key="1">
    <citation type="journal article" date="2012" name="J. Bacteriol.">
        <title>Genome Sequence of Nitratireductor aquibiodomus Strain RA22.</title>
        <authorList>
            <person name="Singh A."/>
            <person name="Jangir P.K."/>
            <person name="Kumari C."/>
            <person name="Sharma R."/>
        </authorList>
    </citation>
    <scope>NUCLEOTIDE SEQUENCE [LARGE SCALE GENOMIC DNA]</scope>
    <source>
        <strain evidence="10 11">RA22</strain>
    </source>
</reference>
<evidence type="ECO:0000259" key="9">
    <source>
        <dbReference type="Pfam" id="PF00155"/>
    </source>
</evidence>
<evidence type="ECO:0000256" key="3">
    <source>
        <dbReference type="ARBA" id="ARBA00011738"/>
    </source>
</evidence>
<dbReference type="InterPro" id="IPR004838">
    <property type="entry name" value="NHTrfase_class1_PyrdxlP-BS"/>
</dbReference>
<dbReference type="InterPro" id="IPR004839">
    <property type="entry name" value="Aminotransferase_I/II_large"/>
</dbReference>
<feature type="domain" description="Aminotransferase class I/classII large" evidence="9">
    <location>
        <begin position="32"/>
        <end position="392"/>
    </location>
</feature>
<dbReference type="InterPro" id="IPR050596">
    <property type="entry name" value="AspAT/PAT-like"/>
</dbReference>
<evidence type="ECO:0000256" key="6">
    <source>
        <dbReference type="ARBA" id="ARBA00022898"/>
    </source>
</evidence>
<dbReference type="GO" id="GO:0004069">
    <property type="term" value="F:L-aspartate:2-oxoglutarate aminotransferase activity"/>
    <property type="evidence" value="ECO:0007669"/>
    <property type="project" value="UniProtKB-EC"/>
</dbReference>
<organism evidence="10 11">
    <name type="scientific">Nitratireductor aquibiodomus RA22</name>
    <dbReference type="NCBI Taxonomy" id="1189611"/>
    <lineage>
        <taxon>Bacteria</taxon>
        <taxon>Pseudomonadati</taxon>
        <taxon>Pseudomonadota</taxon>
        <taxon>Alphaproteobacteria</taxon>
        <taxon>Hyphomicrobiales</taxon>
        <taxon>Phyllobacteriaceae</taxon>
        <taxon>Nitratireductor</taxon>
    </lineage>
</organism>
<protein>
    <recommendedName>
        <fullName evidence="8">Aminotransferase</fullName>
        <ecNumber evidence="8">2.6.1.-</ecNumber>
    </recommendedName>
</protein>
<dbReference type="PANTHER" id="PTHR46383">
    <property type="entry name" value="ASPARTATE AMINOTRANSFERASE"/>
    <property type="match status" value="1"/>
</dbReference>
<evidence type="ECO:0000313" key="11">
    <source>
        <dbReference type="Proteomes" id="UP000004622"/>
    </source>
</evidence>
<comment type="subunit">
    <text evidence="3">Homodimer.</text>
</comment>
<proteinExistence type="inferred from homology"/>
<comment type="caution">
    <text evidence="10">The sequence shown here is derived from an EMBL/GenBank/DDBJ whole genome shotgun (WGS) entry which is preliminary data.</text>
</comment>
<evidence type="ECO:0000256" key="5">
    <source>
        <dbReference type="ARBA" id="ARBA00022679"/>
    </source>
</evidence>
<evidence type="ECO:0000256" key="8">
    <source>
        <dbReference type="RuleBase" id="RU000481"/>
    </source>
</evidence>
<dbReference type="InterPro" id="IPR015424">
    <property type="entry name" value="PyrdxlP-dep_Trfase"/>
</dbReference>
<dbReference type="CDD" id="cd00609">
    <property type="entry name" value="AAT_like"/>
    <property type="match status" value="1"/>
</dbReference>
<comment type="similarity">
    <text evidence="2 8">Belongs to the class-I pyridoxal-phosphate-dependent aminotransferase family.</text>
</comment>
<keyword evidence="5 8" id="KW-0808">Transferase</keyword>
<dbReference type="Gene3D" id="3.40.640.10">
    <property type="entry name" value="Type I PLP-dependent aspartate aminotransferase-like (Major domain)"/>
    <property type="match status" value="1"/>
</dbReference>